<organism evidence="1 2">
    <name type="scientific">Patella caerulea</name>
    <name type="common">Rayed Mediterranean limpet</name>
    <dbReference type="NCBI Taxonomy" id="87958"/>
    <lineage>
        <taxon>Eukaryota</taxon>
        <taxon>Metazoa</taxon>
        <taxon>Spiralia</taxon>
        <taxon>Lophotrochozoa</taxon>
        <taxon>Mollusca</taxon>
        <taxon>Gastropoda</taxon>
        <taxon>Patellogastropoda</taxon>
        <taxon>Patelloidea</taxon>
        <taxon>Patellidae</taxon>
        <taxon>Patella</taxon>
    </lineage>
</organism>
<comment type="caution">
    <text evidence="1">The sequence shown here is derived from an EMBL/GenBank/DDBJ whole genome shotgun (WGS) entry which is preliminary data.</text>
</comment>
<keyword evidence="2" id="KW-1185">Reference proteome</keyword>
<reference evidence="1 2" key="1">
    <citation type="submission" date="2024-01" db="EMBL/GenBank/DDBJ databases">
        <title>The genome of the rayed Mediterranean limpet Patella caerulea (Linnaeus, 1758).</title>
        <authorList>
            <person name="Anh-Thu Weber A."/>
            <person name="Halstead-Nussloch G."/>
        </authorList>
    </citation>
    <scope>NUCLEOTIDE SEQUENCE [LARGE SCALE GENOMIC DNA]</scope>
    <source>
        <strain evidence="1">AATW-2023a</strain>
        <tissue evidence="1">Whole specimen</tissue>
    </source>
</reference>
<dbReference type="AlphaFoldDB" id="A0AAN8KC69"/>
<accession>A0AAN8KC69</accession>
<protein>
    <submittedName>
        <fullName evidence="1">Uncharacterized protein</fullName>
    </submittedName>
</protein>
<gene>
    <name evidence="1" type="ORF">SNE40_000420</name>
</gene>
<name>A0AAN8KC69_PATCE</name>
<proteinExistence type="predicted"/>
<evidence type="ECO:0000313" key="2">
    <source>
        <dbReference type="Proteomes" id="UP001347796"/>
    </source>
</evidence>
<dbReference type="Proteomes" id="UP001347796">
    <property type="component" value="Unassembled WGS sequence"/>
</dbReference>
<sequence>MLHFHPRANLSYWTNVLFSQNSLMLRKSECKIRLRREGNETGAINENATRQIEHEKQCDMSFRTLERAHVVLRALTSYFEMSCRGLGKQWTTIRDIKEILLLVAV</sequence>
<dbReference type="EMBL" id="JAZGQO010000001">
    <property type="protein sequence ID" value="KAK6194884.1"/>
    <property type="molecule type" value="Genomic_DNA"/>
</dbReference>
<evidence type="ECO:0000313" key="1">
    <source>
        <dbReference type="EMBL" id="KAK6194884.1"/>
    </source>
</evidence>